<keyword evidence="3 5" id="KW-0472">Membrane</keyword>
<feature type="domain" description="START" evidence="6">
    <location>
        <begin position="297"/>
        <end position="492"/>
    </location>
</feature>
<dbReference type="Gene3D" id="3.30.530.20">
    <property type="match status" value="1"/>
</dbReference>
<dbReference type="Pfam" id="PF01852">
    <property type="entry name" value="START"/>
    <property type="match status" value="1"/>
</dbReference>
<dbReference type="InterPro" id="IPR023393">
    <property type="entry name" value="START-like_dom_sf"/>
</dbReference>
<dbReference type="GO" id="GO:0005765">
    <property type="term" value="C:lysosomal membrane"/>
    <property type="evidence" value="ECO:0007669"/>
    <property type="project" value="TreeGrafter"/>
</dbReference>
<dbReference type="AlphaFoldDB" id="A0AAN8PT57"/>
<keyword evidence="2 5" id="KW-0812">Transmembrane</keyword>
<dbReference type="PANTHER" id="PTHR46121:SF4">
    <property type="entry name" value="STEROIDOGENIC ACUTE REGULATORY PROTEIN-LIKE"/>
    <property type="match status" value="1"/>
</dbReference>
<proteinExistence type="predicted"/>
<evidence type="ECO:0000256" key="4">
    <source>
        <dbReference type="SAM" id="MobiDB-lite"/>
    </source>
</evidence>
<dbReference type="Pfam" id="PF10457">
    <property type="entry name" value="MENTAL"/>
    <property type="match status" value="1"/>
</dbReference>
<keyword evidence="5" id="KW-1133">Transmembrane helix</keyword>
<gene>
    <name evidence="8" type="ORF">SNE40_010766</name>
</gene>
<feature type="domain" description="MENTAL" evidence="7">
    <location>
        <begin position="66"/>
        <end position="243"/>
    </location>
</feature>
<feature type="transmembrane region" description="Helical" evidence="5">
    <location>
        <begin position="143"/>
        <end position="163"/>
    </location>
</feature>
<dbReference type="PROSITE" id="PS50848">
    <property type="entry name" value="START"/>
    <property type="match status" value="1"/>
</dbReference>
<evidence type="ECO:0000256" key="5">
    <source>
        <dbReference type="SAM" id="Phobius"/>
    </source>
</evidence>
<comment type="subcellular location">
    <subcellularLocation>
        <location evidence="1">Membrane</location>
        <topology evidence="1">Multi-pass membrane protein</topology>
    </subcellularLocation>
</comment>
<dbReference type="InterPro" id="IPR019498">
    <property type="entry name" value="MENTAL"/>
</dbReference>
<evidence type="ECO:0000259" key="7">
    <source>
        <dbReference type="PROSITE" id="PS51439"/>
    </source>
</evidence>
<evidence type="ECO:0000259" key="6">
    <source>
        <dbReference type="PROSITE" id="PS50848"/>
    </source>
</evidence>
<feature type="transmembrane region" description="Helical" evidence="5">
    <location>
        <begin position="73"/>
        <end position="96"/>
    </location>
</feature>
<dbReference type="EMBL" id="JAZGQO010000007">
    <property type="protein sequence ID" value="KAK6183253.1"/>
    <property type="molecule type" value="Genomic_DNA"/>
</dbReference>
<dbReference type="InterPro" id="IPR000799">
    <property type="entry name" value="StAR-like"/>
</dbReference>
<keyword evidence="9" id="KW-1185">Reference proteome</keyword>
<protein>
    <recommendedName>
        <fullName evidence="10">StAR-related lipid transfer protein 3</fullName>
    </recommendedName>
</protein>
<dbReference type="SUPFAM" id="SSF55961">
    <property type="entry name" value="Bet v1-like"/>
    <property type="match status" value="1"/>
</dbReference>
<dbReference type="InterPro" id="IPR051869">
    <property type="entry name" value="STARD3"/>
</dbReference>
<dbReference type="GO" id="GO:0005789">
    <property type="term" value="C:endoplasmic reticulum membrane"/>
    <property type="evidence" value="ECO:0007669"/>
    <property type="project" value="TreeGrafter"/>
</dbReference>
<dbReference type="SMART" id="SM00234">
    <property type="entry name" value="START"/>
    <property type="match status" value="1"/>
</dbReference>
<dbReference type="PANTHER" id="PTHR46121">
    <property type="entry name" value="STEROIDOGENIC ACUTE REGULATORY PROTEIN-LIKE"/>
    <property type="match status" value="1"/>
</dbReference>
<reference evidence="8 9" key="1">
    <citation type="submission" date="2024-01" db="EMBL/GenBank/DDBJ databases">
        <title>The genome of the rayed Mediterranean limpet Patella caerulea (Linnaeus, 1758).</title>
        <authorList>
            <person name="Anh-Thu Weber A."/>
            <person name="Halstead-Nussloch G."/>
        </authorList>
    </citation>
    <scope>NUCLEOTIDE SEQUENCE [LARGE SCALE GENOMIC DNA]</scope>
    <source>
        <strain evidence="8">AATW-2023a</strain>
        <tissue evidence="8">Whole specimen</tissue>
    </source>
</reference>
<dbReference type="GO" id="GO:0008289">
    <property type="term" value="F:lipid binding"/>
    <property type="evidence" value="ECO:0007669"/>
    <property type="project" value="InterPro"/>
</dbReference>
<evidence type="ECO:0008006" key="10">
    <source>
        <dbReference type="Google" id="ProtNLM"/>
    </source>
</evidence>
<feature type="region of interest" description="Disordered" evidence="4">
    <location>
        <begin position="226"/>
        <end position="258"/>
    </location>
</feature>
<sequence>MSINRVRSRSDDMVDVGSGRDNAAKYVGQVLYQGGRLPVENVNNSRALNNGNMENEDLWAPNSGKISAVRRTFLLLTVFDVGLSFILWVIYTQLLGNGTGWDSFSRQVVNYTFKESLFDTVMLSFIRFTLLNLAYALFRLRHWWTVALTTLMTSTFLIVKIFLFEFTSYASSKNPLSYCLLIISFVLAWVETWFLDFKVLPQERKDLERRLAYGGVVTNDERAPLLGNNRLGRQTPGGEEYYSPLESAENSGDEDNISNRDRFYSDVSRSTSRPHSTTSLDKTPDYVALGEKGWNILWSMVTSGDDEWTLDAGRDMIDGCIYQKNVEGVGKLFKLQVYLDINPEDLWNDLVHNCVVTPEWNPTVLEIKVICVIDNETDICYSVAAEGGGGLVSSRDFVTIRRYGCKEGIWMSAGFPTTHPDMPPQKKYVRGENLPGGWVFKPTNRPDQCLFIWFVNTNLKGWLPQKLVDQTLSGVLLEYVTYLKRRVKTLKQEQV</sequence>
<dbReference type="GO" id="GO:0140284">
    <property type="term" value="C:endoplasmic reticulum-endosome membrane contact site"/>
    <property type="evidence" value="ECO:0007669"/>
    <property type="project" value="TreeGrafter"/>
</dbReference>
<evidence type="ECO:0000256" key="1">
    <source>
        <dbReference type="ARBA" id="ARBA00004141"/>
    </source>
</evidence>
<evidence type="ECO:0000313" key="9">
    <source>
        <dbReference type="Proteomes" id="UP001347796"/>
    </source>
</evidence>
<evidence type="ECO:0000256" key="3">
    <source>
        <dbReference type="ARBA" id="ARBA00023136"/>
    </source>
</evidence>
<comment type="caution">
    <text evidence="8">The sequence shown here is derived from an EMBL/GenBank/DDBJ whole genome shotgun (WGS) entry which is preliminary data.</text>
</comment>
<dbReference type="Proteomes" id="UP001347796">
    <property type="component" value="Unassembled WGS sequence"/>
</dbReference>
<dbReference type="GO" id="GO:0031902">
    <property type="term" value="C:late endosome membrane"/>
    <property type="evidence" value="ECO:0007669"/>
    <property type="project" value="TreeGrafter"/>
</dbReference>
<name>A0AAN8PT57_PATCE</name>
<organism evidence="8 9">
    <name type="scientific">Patella caerulea</name>
    <name type="common">Rayed Mediterranean limpet</name>
    <dbReference type="NCBI Taxonomy" id="87958"/>
    <lineage>
        <taxon>Eukaryota</taxon>
        <taxon>Metazoa</taxon>
        <taxon>Spiralia</taxon>
        <taxon>Lophotrochozoa</taxon>
        <taxon>Mollusca</taxon>
        <taxon>Gastropoda</taxon>
        <taxon>Patellogastropoda</taxon>
        <taxon>Patelloidea</taxon>
        <taxon>Patellidae</taxon>
        <taxon>Patella</taxon>
    </lineage>
</organism>
<dbReference type="InterPro" id="IPR002913">
    <property type="entry name" value="START_lipid-bd_dom"/>
</dbReference>
<evidence type="ECO:0000313" key="8">
    <source>
        <dbReference type="EMBL" id="KAK6183253.1"/>
    </source>
</evidence>
<feature type="transmembrane region" description="Helical" evidence="5">
    <location>
        <begin position="175"/>
        <end position="195"/>
    </location>
</feature>
<accession>A0AAN8PT57</accession>
<evidence type="ECO:0000256" key="2">
    <source>
        <dbReference type="ARBA" id="ARBA00022692"/>
    </source>
</evidence>
<dbReference type="PRINTS" id="PR00978">
    <property type="entry name" value="STARPROTEIN"/>
</dbReference>
<dbReference type="PROSITE" id="PS51439">
    <property type="entry name" value="MENTAL"/>
    <property type="match status" value="1"/>
</dbReference>
<dbReference type="GO" id="GO:0099044">
    <property type="term" value="P:vesicle tethering to endoplasmic reticulum"/>
    <property type="evidence" value="ECO:0007669"/>
    <property type="project" value="TreeGrafter"/>
</dbReference>